<sequence>MSVNKLELIKELRERTNGGMVDVKKALEATDYDIEKAIVWLKSNGKIKAAKKAGRVSAEGLIALAGDSKKAVMVEINSETDFVAKNEKFVAFVSEVAQALLKTNAQTMEEAEKAIFNNNETIAEAVETMTATIGEKISFRRFALVEAAEGEILGHFVHVNGQIGSIIKVKGANEEVARNAAMHLAAMKPEFIFENEVPAERIATFKAEFVEPAGFDKKPANIQETIRNGSLNKKLGEIVFVKQAFMMDEALTIEKYLANHHEELVSAVRFAVGEGIEKVETDFAAEVAAQMTV</sequence>
<feature type="domain" description="Translation elongation factor EFTs/EF1B dimerisation" evidence="9">
    <location>
        <begin position="71"/>
        <end position="274"/>
    </location>
</feature>
<keyword evidence="6" id="KW-0963">Cytoplasm</keyword>
<keyword evidence="3 6" id="KW-0251">Elongation factor</keyword>
<feature type="region of interest" description="Involved in Mg(2+) ion dislocation from EF-Tu" evidence="6">
    <location>
        <begin position="80"/>
        <end position="83"/>
    </location>
</feature>
<dbReference type="PROSITE" id="PS01127">
    <property type="entry name" value="EF_TS_2"/>
    <property type="match status" value="1"/>
</dbReference>
<comment type="similarity">
    <text evidence="1 6 7">Belongs to the EF-Ts family.</text>
</comment>
<dbReference type="STRING" id="29557.MGALLINA_02230"/>
<evidence type="ECO:0000313" key="10">
    <source>
        <dbReference type="EMBL" id="OAB49003.1"/>
    </source>
</evidence>
<dbReference type="CDD" id="cd14275">
    <property type="entry name" value="UBA_EF-Ts"/>
    <property type="match status" value="1"/>
</dbReference>
<dbReference type="InterPro" id="IPR018101">
    <property type="entry name" value="Transl_elong_Ts_CS"/>
</dbReference>
<dbReference type="InterPro" id="IPR014039">
    <property type="entry name" value="Transl_elong_EFTs/EF1B_dimer"/>
</dbReference>
<dbReference type="PROSITE" id="PS01126">
    <property type="entry name" value="EF_TS_1"/>
    <property type="match status" value="1"/>
</dbReference>
<dbReference type="PANTHER" id="PTHR11741:SF0">
    <property type="entry name" value="ELONGATION FACTOR TS, MITOCHONDRIAL"/>
    <property type="match status" value="1"/>
</dbReference>
<comment type="function">
    <text evidence="5 6 7">Associates with the EF-Tu.GDP complex and induces the exchange of GDP to GTP. It remains bound to the aminoacyl-tRNA.EF-Tu.GTP complex up to the GTP hydrolysis stage on the ribosome.</text>
</comment>
<dbReference type="PATRIC" id="fig|29557.3.peg.209"/>
<dbReference type="EMBL" id="LVLH01000027">
    <property type="protein sequence ID" value="OAB49003.1"/>
    <property type="molecule type" value="Genomic_DNA"/>
</dbReference>
<evidence type="ECO:0000256" key="8">
    <source>
        <dbReference type="RuleBase" id="RU000643"/>
    </source>
</evidence>
<dbReference type="Pfam" id="PF00889">
    <property type="entry name" value="EF_TS"/>
    <property type="match status" value="1"/>
</dbReference>
<protein>
    <recommendedName>
        <fullName evidence="2 6">Elongation factor Ts</fullName>
        <shortName evidence="6">EF-Ts</shortName>
    </recommendedName>
</protein>
<comment type="subcellular location">
    <subcellularLocation>
        <location evidence="6 8">Cytoplasm</location>
    </subcellularLocation>
</comment>
<dbReference type="AlphaFoldDB" id="A0A168RHU6"/>
<keyword evidence="4 6" id="KW-0648">Protein biosynthesis</keyword>
<evidence type="ECO:0000256" key="3">
    <source>
        <dbReference type="ARBA" id="ARBA00022768"/>
    </source>
</evidence>
<dbReference type="InterPro" id="IPR001816">
    <property type="entry name" value="Transl_elong_EFTs/EF1B"/>
</dbReference>
<evidence type="ECO:0000256" key="2">
    <source>
        <dbReference type="ARBA" id="ARBA00016956"/>
    </source>
</evidence>
<proteinExistence type="inferred from homology"/>
<comment type="caution">
    <text evidence="10">The sequence shown here is derived from an EMBL/GenBank/DDBJ whole genome shotgun (WGS) entry which is preliminary data.</text>
</comment>
<dbReference type="Gene3D" id="3.30.479.20">
    <property type="entry name" value="Elongation factor Ts, dimerisation domain"/>
    <property type="match status" value="2"/>
</dbReference>
<dbReference type="GO" id="GO:0005737">
    <property type="term" value="C:cytoplasm"/>
    <property type="evidence" value="ECO:0007669"/>
    <property type="project" value="UniProtKB-SubCell"/>
</dbReference>
<dbReference type="SUPFAM" id="SSF54713">
    <property type="entry name" value="Elongation factor Ts (EF-Ts), dimerisation domain"/>
    <property type="match status" value="2"/>
</dbReference>
<reference evidence="10 11" key="1">
    <citation type="submission" date="2016-03" db="EMBL/GenBank/DDBJ databases">
        <title>Genome sequence of Mycoplasma gallinarum strain Mgn_IPT.</title>
        <authorList>
            <person name="Yacoub E."/>
            <person name="Sirand-Pugnet P."/>
            <person name="Barre A."/>
            <person name="Maurier F."/>
            <person name="Blanchard A."/>
            <person name="Ben Abdelmoumen B.M."/>
        </authorList>
    </citation>
    <scope>NUCLEOTIDE SEQUENCE [LARGE SCALE GENOMIC DNA]</scope>
    <source>
        <strain evidence="10 11">Mgn_IPT</strain>
    </source>
</reference>
<evidence type="ECO:0000313" key="11">
    <source>
        <dbReference type="Proteomes" id="UP000076983"/>
    </source>
</evidence>
<dbReference type="GO" id="GO:0003746">
    <property type="term" value="F:translation elongation factor activity"/>
    <property type="evidence" value="ECO:0007669"/>
    <property type="project" value="UniProtKB-UniRule"/>
</dbReference>
<keyword evidence="11" id="KW-1185">Reference proteome</keyword>
<dbReference type="InterPro" id="IPR036402">
    <property type="entry name" value="EF-Ts_dimer_sf"/>
</dbReference>
<dbReference type="Gene3D" id="1.10.8.10">
    <property type="entry name" value="DNA helicase RuvA subunit, C-terminal domain"/>
    <property type="match status" value="1"/>
</dbReference>
<dbReference type="InterPro" id="IPR009060">
    <property type="entry name" value="UBA-like_sf"/>
</dbReference>
<dbReference type="RefSeq" id="WP_027332623.1">
    <property type="nucleotide sequence ID" value="NZ_LVLH01000027.1"/>
</dbReference>
<gene>
    <name evidence="6 10" type="primary">tsf</name>
    <name evidence="10" type="ORF">MGALLINA_02230</name>
</gene>
<name>A0A168RHU6_9BACT</name>
<evidence type="ECO:0000256" key="1">
    <source>
        <dbReference type="ARBA" id="ARBA00005532"/>
    </source>
</evidence>
<dbReference type="Proteomes" id="UP000076983">
    <property type="component" value="Unassembled WGS sequence"/>
</dbReference>
<dbReference type="HAMAP" id="MF_00050">
    <property type="entry name" value="EF_Ts"/>
    <property type="match status" value="1"/>
</dbReference>
<evidence type="ECO:0000256" key="7">
    <source>
        <dbReference type="RuleBase" id="RU000642"/>
    </source>
</evidence>
<dbReference type="FunFam" id="1.10.8.10:FF:000001">
    <property type="entry name" value="Elongation factor Ts"/>
    <property type="match status" value="1"/>
</dbReference>
<evidence type="ECO:0000259" key="9">
    <source>
        <dbReference type="Pfam" id="PF00889"/>
    </source>
</evidence>
<dbReference type="Gene3D" id="1.10.286.20">
    <property type="match status" value="1"/>
</dbReference>
<dbReference type="PANTHER" id="PTHR11741">
    <property type="entry name" value="ELONGATION FACTOR TS"/>
    <property type="match status" value="1"/>
</dbReference>
<evidence type="ECO:0000256" key="4">
    <source>
        <dbReference type="ARBA" id="ARBA00022917"/>
    </source>
</evidence>
<accession>A0A168RHU6</accession>
<evidence type="ECO:0000256" key="6">
    <source>
        <dbReference type="HAMAP-Rule" id="MF_00050"/>
    </source>
</evidence>
<evidence type="ECO:0000256" key="5">
    <source>
        <dbReference type="ARBA" id="ARBA00025453"/>
    </source>
</evidence>
<dbReference type="NCBIfam" id="TIGR00116">
    <property type="entry name" value="tsf"/>
    <property type="match status" value="1"/>
</dbReference>
<organism evidence="10 11">
    <name type="scientific">Mycoplasmopsis gallinarum</name>
    <dbReference type="NCBI Taxonomy" id="29557"/>
    <lineage>
        <taxon>Bacteria</taxon>
        <taxon>Bacillati</taxon>
        <taxon>Mycoplasmatota</taxon>
        <taxon>Mycoplasmoidales</taxon>
        <taxon>Metamycoplasmataceae</taxon>
        <taxon>Mycoplasmopsis</taxon>
    </lineage>
</organism>
<dbReference type="OrthoDB" id="9808348at2"/>
<dbReference type="SUPFAM" id="SSF46934">
    <property type="entry name" value="UBA-like"/>
    <property type="match status" value="1"/>
</dbReference>